<dbReference type="Proteomes" id="UP000249865">
    <property type="component" value="Chromosome"/>
</dbReference>
<dbReference type="Gene3D" id="1.10.3120.10">
    <property type="entry name" value="Trigger factor, C-terminal domain"/>
    <property type="match status" value="1"/>
</dbReference>
<dbReference type="FunFam" id="3.10.50.40:FF:000001">
    <property type="entry name" value="Trigger factor"/>
    <property type="match status" value="1"/>
</dbReference>
<dbReference type="NCBIfam" id="TIGR00115">
    <property type="entry name" value="tig"/>
    <property type="match status" value="1"/>
</dbReference>
<dbReference type="SUPFAM" id="SSF54534">
    <property type="entry name" value="FKBP-like"/>
    <property type="match status" value="1"/>
</dbReference>
<comment type="similarity">
    <text evidence="2 12 14">Belongs to the FKBP-type PPIase family. Tig subfamily.</text>
</comment>
<dbReference type="InterPro" id="IPR008880">
    <property type="entry name" value="Trigger_fac_C"/>
</dbReference>
<evidence type="ECO:0000256" key="14">
    <source>
        <dbReference type="RuleBase" id="RU003914"/>
    </source>
</evidence>
<evidence type="ECO:0000256" key="5">
    <source>
        <dbReference type="ARBA" id="ARBA00022618"/>
    </source>
</evidence>
<evidence type="ECO:0000256" key="10">
    <source>
        <dbReference type="ARBA" id="ARBA00024849"/>
    </source>
</evidence>
<dbReference type="InterPro" id="IPR027304">
    <property type="entry name" value="Trigger_fact/SurA_dom_sf"/>
</dbReference>
<comment type="subcellular location">
    <subcellularLocation>
        <location evidence="12">Cytoplasm</location>
    </subcellularLocation>
    <text evidence="12">About half TF is bound to the ribosome near the polypeptide exit tunnel while the other half is free in the cytoplasm.</text>
</comment>
<organism evidence="15 16">
    <name type="scientific">Metamycoplasma cloacale</name>
    <dbReference type="NCBI Taxonomy" id="92401"/>
    <lineage>
        <taxon>Bacteria</taxon>
        <taxon>Bacillati</taxon>
        <taxon>Mycoplasmatota</taxon>
        <taxon>Mycoplasmoidales</taxon>
        <taxon>Metamycoplasmataceae</taxon>
        <taxon>Metamycoplasma</taxon>
    </lineage>
</organism>
<dbReference type="EMBL" id="CP030103">
    <property type="protein sequence ID" value="AWX42924.1"/>
    <property type="molecule type" value="Genomic_DNA"/>
</dbReference>
<proteinExistence type="inferred from homology"/>
<dbReference type="RefSeq" id="WP_029330715.1">
    <property type="nucleotide sequence ID" value="NZ_CP030103.1"/>
</dbReference>
<evidence type="ECO:0000256" key="6">
    <source>
        <dbReference type="ARBA" id="ARBA00023110"/>
    </source>
</evidence>
<dbReference type="Gene3D" id="3.10.50.40">
    <property type="match status" value="1"/>
</dbReference>
<dbReference type="Pfam" id="PF05697">
    <property type="entry name" value="Trigger_N"/>
    <property type="match status" value="1"/>
</dbReference>
<dbReference type="HAMAP" id="MF_00303">
    <property type="entry name" value="Trigger_factor_Tig"/>
    <property type="match status" value="1"/>
</dbReference>
<dbReference type="InterPro" id="IPR036611">
    <property type="entry name" value="Trigger_fac_ribosome-bd_sf"/>
</dbReference>
<sequence length="466" mass="53196">MSKKIDKKTSELIISYTIEGKEWETAIENAKNILRKNVTIKGFRKGKAPAREADKHLNAIEVLEKALDNSLDNVYKNHILTQLTNEDQVLGRPELDVKEITPEKSTIEVKFALYPEVKLSDYKQLGIKLGKLNPSKEELKNAEHQIVSNFVVSMESEEPIAKGDDVNFDFKGYIDGKPFDGGEAEGYDLKIGSGQFIPGFEDAMLGLKKGDVKDLQLAFPKNYHVKDLAGKPVVFNVKINFVKKPNYPTIDEQFIKEINLPLVESVKDFEKLVKMEAQRSKNIELQNEFMEKAVAKLVKESKLVVAHSLIREEATKYYQNLLNNIKQQGISEAEYLEFTNNTKENILKEYDAMAEPKLKEIFILGAIAREEKFEVTDADYEAEINKLAQLYGLPAESVKSFLRFENVQMNLTNKFIIDLLIKSNDKENYEAFKKSMDEVDAYESKKTEAIVEKTKLAQEKAKEEKK</sequence>
<protein>
    <recommendedName>
        <fullName evidence="4 12">Trigger factor</fullName>
        <shortName evidence="12">TF</shortName>
        <ecNumber evidence="3 12">5.2.1.8</ecNumber>
    </recommendedName>
    <alternativeName>
        <fullName evidence="11 12">PPIase</fullName>
    </alternativeName>
</protein>
<keyword evidence="6 12" id="KW-0697">Rotamase</keyword>
<keyword evidence="8 12" id="KW-0413">Isomerase</keyword>
<evidence type="ECO:0000256" key="3">
    <source>
        <dbReference type="ARBA" id="ARBA00013194"/>
    </source>
</evidence>
<keyword evidence="16" id="KW-1185">Reference proteome</keyword>
<evidence type="ECO:0000256" key="12">
    <source>
        <dbReference type="HAMAP-Rule" id="MF_00303"/>
    </source>
</evidence>
<keyword evidence="5 12" id="KW-0132">Cell division</keyword>
<dbReference type="GO" id="GO:0003755">
    <property type="term" value="F:peptidyl-prolyl cis-trans isomerase activity"/>
    <property type="evidence" value="ECO:0007669"/>
    <property type="project" value="UniProtKB-UniRule"/>
</dbReference>
<reference evidence="16" key="1">
    <citation type="submission" date="2018-06" db="EMBL/GenBank/DDBJ databases">
        <title>Complete genome sequences of Mycoplasma anatis, M. anseris and M. cloacale type strains.</title>
        <authorList>
            <person name="Grozner D."/>
            <person name="Forro B."/>
            <person name="Sulyok K.M."/>
            <person name="Marton S."/>
            <person name="Kreizinger Z."/>
            <person name="Banyai K."/>
            <person name="Gyuranecz M."/>
        </authorList>
    </citation>
    <scope>NUCLEOTIDE SEQUENCE [LARGE SCALE GENOMIC DNA]</scope>
    <source>
        <strain evidence="16">NCTC 10199</strain>
    </source>
</reference>
<comment type="catalytic activity">
    <reaction evidence="1 12 13">
        <text>[protein]-peptidylproline (omega=180) = [protein]-peptidylproline (omega=0)</text>
        <dbReference type="Rhea" id="RHEA:16237"/>
        <dbReference type="Rhea" id="RHEA-COMP:10747"/>
        <dbReference type="Rhea" id="RHEA-COMP:10748"/>
        <dbReference type="ChEBI" id="CHEBI:83833"/>
        <dbReference type="ChEBI" id="CHEBI:83834"/>
        <dbReference type="EC" id="5.2.1.8"/>
    </reaction>
</comment>
<dbReference type="Pfam" id="PF05698">
    <property type="entry name" value="Trigger_C"/>
    <property type="match status" value="1"/>
</dbReference>
<dbReference type="GO" id="GO:0051301">
    <property type="term" value="P:cell division"/>
    <property type="evidence" value="ECO:0007669"/>
    <property type="project" value="UniProtKB-KW"/>
</dbReference>
<dbReference type="OrthoDB" id="9767721at2"/>
<gene>
    <name evidence="12" type="primary">tig</name>
    <name evidence="15" type="ORF">DK849_02545</name>
</gene>
<keyword evidence="12" id="KW-0963">Cytoplasm</keyword>
<dbReference type="AlphaFoldDB" id="A0A2Z4LMP4"/>
<dbReference type="InterPro" id="IPR001179">
    <property type="entry name" value="PPIase_FKBP_dom"/>
</dbReference>
<dbReference type="GO" id="GO:0015031">
    <property type="term" value="P:protein transport"/>
    <property type="evidence" value="ECO:0007669"/>
    <property type="project" value="UniProtKB-UniRule"/>
</dbReference>
<dbReference type="Gene3D" id="3.30.70.1050">
    <property type="entry name" value="Trigger factor ribosome-binding domain"/>
    <property type="match status" value="1"/>
</dbReference>
<name>A0A2Z4LMP4_9BACT</name>
<dbReference type="GO" id="GO:0005737">
    <property type="term" value="C:cytoplasm"/>
    <property type="evidence" value="ECO:0007669"/>
    <property type="project" value="UniProtKB-SubCell"/>
</dbReference>
<evidence type="ECO:0000256" key="2">
    <source>
        <dbReference type="ARBA" id="ARBA00005464"/>
    </source>
</evidence>
<dbReference type="InterPro" id="IPR008881">
    <property type="entry name" value="Trigger_fac_ribosome-bd_bac"/>
</dbReference>
<dbReference type="InterPro" id="IPR037041">
    <property type="entry name" value="Trigger_fac_C_sf"/>
</dbReference>
<dbReference type="PROSITE" id="PS50059">
    <property type="entry name" value="FKBP_PPIASE"/>
    <property type="match status" value="1"/>
</dbReference>
<dbReference type="GO" id="GO:0006457">
    <property type="term" value="P:protein folding"/>
    <property type="evidence" value="ECO:0007669"/>
    <property type="project" value="UniProtKB-UniRule"/>
</dbReference>
<dbReference type="PIRSF" id="PIRSF003095">
    <property type="entry name" value="Trigger_factor"/>
    <property type="match status" value="1"/>
</dbReference>
<evidence type="ECO:0000256" key="7">
    <source>
        <dbReference type="ARBA" id="ARBA00023186"/>
    </source>
</evidence>
<evidence type="ECO:0000256" key="11">
    <source>
        <dbReference type="ARBA" id="ARBA00029986"/>
    </source>
</evidence>
<accession>A0A2Z4LMP4</accession>
<keyword evidence="7 12" id="KW-0143">Chaperone</keyword>
<evidence type="ECO:0000313" key="16">
    <source>
        <dbReference type="Proteomes" id="UP000249865"/>
    </source>
</evidence>
<evidence type="ECO:0000256" key="9">
    <source>
        <dbReference type="ARBA" id="ARBA00023306"/>
    </source>
</evidence>
<dbReference type="KEGG" id="mclo:DK849_02545"/>
<dbReference type="InterPro" id="IPR046357">
    <property type="entry name" value="PPIase_dom_sf"/>
</dbReference>
<dbReference type="EC" id="5.2.1.8" evidence="3 12"/>
<dbReference type="SUPFAM" id="SSF102735">
    <property type="entry name" value="Trigger factor ribosome-binding domain"/>
    <property type="match status" value="1"/>
</dbReference>
<evidence type="ECO:0000256" key="13">
    <source>
        <dbReference type="PROSITE-ProRule" id="PRU00277"/>
    </source>
</evidence>
<dbReference type="SUPFAM" id="SSF109998">
    <property type="entry name" value="Triger factor/SurA peptide-binding domain-like"/>
    <property type="match status" value="1"/>
</dbReference>
<dbReference type="Pfam" id="PF00254">
    <property type="entry name" value="FKBP_C"/>
    <property type="match status" value="1"/>
</dbReference>
<evidence type="ECO:0000313" key="15">
    <source>
        <dbReference type="EMBL" id="AWX42924.1"/>
    </source>
</evidence>
<keyword evidence="9 12" id="KW-0131">Cell cycle</keyword>
<evidence type="ECO:0000256" key="4">
    <source>
        <dbReference type="ARBA" id="ARBA00016902"/>
    </source>
</evidence>
<comment type="domain">
    <text evidence="12">Consists of 3 domains; the N-terminus binds the ribosome, the middle domain has PPIase activity, while the C-terminus has intrinsic chaperone activity on its own.</text>
</comment>
<evidence type="ECO:0000256" key="8">
    <source>
        <dbReference type="ARBA" id="ARBA00023235"/>
    </source>
</evidence>
<evidence type="ECO:0000256" key="1">
    <source>
        <dbReference type="ARBA" id="ARBA00000971"/>
    </source>
</evidence>
<dbReference type="InterPro" id="IPR005215">
    <property type="entry name" value="Trig_fac"/>
</dbReference>
<comment type="function">
    <text evidence="10 12">Involved in protein export. Acts as a chaperone by maintaining the newly synthesized protein in an open conformation. Functions as a peptidyl-prolyl cis-trans isomerase.</text>
</comment>